<organism evidence="1 2">
    <name type="scientific">Paraburkholderia fungorum</name>
    <dbReference type="NCBI Taxonomy" id="134537"/>
    <lineage>
        <taxon>Bacteria</taxon>
        <taxon>Pseudomonadati</taxon>
        <taxon>Pseudomonadota</taxon>
        <taxon>Betaproteobacteria</taxon>
        <taxon>Burkholderiales</taxon>
        <taxon>Burkholderiaceae</taxon>
        <taxon>Paraburkholderia</taxon>
    </lineage>
</organism>
<dbReference type="OrthoDB" id="8941979at2"/>
<protein>
    <submittedName>
        <fullName evidence="1">Uncharacterized protein</fullName>
    </submittedName>
</protein>
<proteinExistence type="predicted"/>
<gene>
    <name evidence="1" type="ORF">SAMN05443245_7662</name>
</gene>
<dbReference type="RefSeq" id="WP_143026515.1">
    <property type="nucleotide sequence ID" value="NZ_FNKP01000004.1"/>
</dbReference>
<dbReference type="Proteomes" id="UP000183487">
    <property type="component" value="Unassembled WGS sequence"/>
</dbReference>
<sequence>MFDTATFKVLDIQHFPIITVRNYAIRAGYAMQWAREMDVLVAHGRPFVMLYVEPPDNEAHEDFRQRGQWLKQNKEALARVCTMLITVEPDDDRREEARVRGRGATRAFGIPHRAVGTLAEALDLVSYRAPMFSGNGRLGRRSS</sequence>
<keyword evidence="2" id="KW-1185">Reference proteome</keyword>
<dbReference type="AlphaFoldDB" id="A0A1H1K0H3"/>
<evidence type="ECO:0000313" key="1">
    <source>
        <dbReference type="EMBL" id="SDR55345.1"/>
    </source>
</evidence>
<evidence type="ECO:0000313" key="2">
    <source>
        <dbReference type="Proteomes" id="UP000183487"/>
    </source>
</evidence>
<dbReference type="EMBL" id="FNKP01000004">
    <property type="protein sequence ID" value="SDR55345.1"/>
    <property type="molecule type" value="Genomic_DNA"/>
</dbReference>
<name>A0A1H1K0H3_9BURK</name>
<accession>A0A1H1K0H3</accession>
<reference evidence="2" key="1">
    <citation type="submission" date="2016-10" db="EMBL/GenBank/DDBJ databases">
        <authorList>
            <person name="Varghese N."/>
        </authorList>
    </citation>
    <scope>NUCLEOTIDE SEQUENCE [LARGE SCALE GENOMIC DNA]</scope>
    <source>
        <strain evidence="2">GAS106B</strain>
    </source>
</reference>